<name>A0A4Y6UIG7_9PROT</name>
<dbReference type="SUPFAM" id="SSF56784">
    <property type="entry name" value="HAD-like"/>
    <property type="match status" value="1"/>
</dbReference>
<dbReference type="EMBL" id="CP038141">
    <property type="protein sequence ID" value="QDH16256.1"/>
    <property type="molecule type" value="Genomic_DNA"/>
</dbReference>
<organism evidence="1 2">
    <name type="scientific">Swingsia samuiensis</name>
    <dbReference type="NCBI Taxonomy" id="1293412"/>
    <lineage>
        <taxon>Bacteria</taxon>
        <taxon>Pseudomonadati</taxon>
        <taxon>Pseudomonadota</taxon>
        <taxon>Alphaproteobacteria</taxon>
        <taxon>Acetobacterales</taxon>
        <taxon>Acetobacteraceae</taxon>
        <taxon>Swingsia</taxon>
    </lineage>
</organism>
<keyword evidence="2" id="KW-1185">Reference proteome</keyword>
<dbReference type="Pfam" id="PF12710">
    <property type="entry name" value="HAD"/>
    <property type="match status" value="1"/>
</dbReference>
<dbReference type="RefSeq" id="WP_141459044.1">
    <property type="nucleotide sequence ID" value="NZ_CP038141.1"/>
</dbReference>
<gene>
    <name evidence="1" type="ORF">E3D00_00705</name>
</gene>
<accession>A0A4Y6UIG7</accession>
<evidence type="ECO:0000313" key="1">
    <source>
        <dbReference type="EMBL" id="QDH16256.1"/>
    </source>
</evidence>
<dbReference type="AlphaFoldDB" id="A0A4Y6UIG7"/>
<dbReference type="InterPro" id="IPR023214">
    <property type="entry name" value="HAD_sf"/>
</dbReference>
<dbReference type="GO" id="GO:0016787">
    <property type="term" value="F:hydrolase activity"/>
    <property type="evidence" value="ECO:0007669"/>
    <property type="project" value="UniProtKB-KW"/>
</dbReference>
<dbReference type="KEGG" id="ssam:E3D00_00705"/>
<dbReference type="Proteomes" id="UP000316313">
    <property type="component" value="Chromosome"/>
</dbReference>
<dbReference type="InterPro" id="IPR036412">
    <property type="entry name" value="HAD-like_sf"/>
</dbReference>
<reference evidence="1 2" key="1">
    <citation type="submission" date="2019-03" db="EMBL/GenBank/DDBJ databases">
        <title>The complete genome sequence of Swingsia samuiensis NBRC107927(T).</title>
        <authorList>
            <person name="Chua K.-O."/>
            <person name="Chan K.-G."/>
            <person name="See-Too W.-S."/>
        </authorList>
    </citation>
    <scope>NUCLEOTIDE SEQUENCE [LARGE SCALE GENOMIC DNA]</scope>
    <source>
        <strain evidence="1 2">AH83</strain>
    </source>
</reference>
<keyword evidence="1" id="KW-0378">Hydrolase</keyword>
<evidence type="ECO:0000313" key="2">
    <source>
        <dbReference type="Proteomes" id="UP000316313"/>
    </source>
</evidence>
<proteinExistence type="predicted"/>
<dbReference type="OrthoDB" id="9785423at2"/>
<protein>
    <submittedName>
        <fullName evidence="1">Haloacid dehalogenase-like hydrolase</fullName>
    </submittedName>
</protein>
<sequence length="274" mass="31410">MSVIDKRTAIIYDFDGTLAKGNLQETSFIPQIGMEKKEFWEEVKNLTRENNADEILVYMHLMLEKANKKNIKISANDFNKHGRKAALFPGLGDSDWFKRVNEHAKDLSLNLEHYIISSGIEEMIRGCSISNEFKNIFASKFIYNKENQASWPGVGINYTTKTQYLFRINKGIDNHWDNNKINKFIPESERKVPFERMIFIGDGETDIPTMKMLSYKGGHSIAVYDSATTQDDLKKIHDLISTGRVDFVAPADYQKNSPLEIIVKGILSRIAFKN</sequence>
<dbReference type="Gene3D" id="3.40.50.1000">
    <property type="entry name" value="HAD superfamily/HAD-like"/>
    <property type="match status" value="1"/>
</dbReference>